<keyword evidence="5 6" id="KW-0949">S-adenosyl-L-methionine</keyword>
<evidence type="ECO:0000256" key="4">
    <source>
        <dbReference type="ARBA" id="ARBA00022679"/>
    </source>
</evidence>
<keyword evidence="8" id="KW-1185">Reference proteome</keyword>
<evidence type="ECO:0000313" key="8">
    <source>
        <dbReference type="Proteomes" id="UP000473885"/>
    </source>
</evidence>
<evidence type="ECO:0000256" key="6">
    <source>
        <dbReference type="HAMAP-Rule" id="MF_00735"/>
    </source>
</evidence>
<keyword evidence="4 6" id="KW-0808">Transferase</keyword>
<accession>A0A6M0R6A9</accession>
<reference evidence="7 8" key="1">
    <citation type="submission" date="2019-04" db="EMBL/GenBank/DDBJ databases">
        <title>Genome sequencing of Clostridium botulinum Groups I-IV and Clostridium butyricum.</title>
        <authorList>
            <person name="Brunt J."/>
            <person name="Van Vliet A.H.M."/>
            <person name="Stringer S.C."/>
            <person name="Carter A.T."/>
            <person name="Peck M.W."/>
        </authorList>
    </citation>
    <scope>NUCLEOTIDE SEQUENCE [LARGE SCALE GENOMIC DNA]</scope>
    <source>
        <strain evidence="7 8">IFR 18/094</strain>
    </source>
</reference>
<dbReference type="NCBIfam" id="TIGR00406">
    <property type="entry name" value="prmA"/>
    <property type="match status" value="1"/>
</dbReference>
<sequence length="313" mass="35357">MNKEWLEVIIYTSSEAIEAVSGIMYNTGVEGVSIEDPKDIEFKKKHPGDWDYFDETLLKVTDTAIVKGYYKEDENFDEYVKYIKKAIENLKDFGIDKGQGLVEVHKVNEEDWENNWKKYYKPTKVSDQIVIKPIWESYDKSQDEIVVELDPGMAFGTGTHETTRMCMESLEEYVKENSIVFDIGCGSGILSIVASKLGANKVIGVDLDPVAVKSSKENISYNNLNNIEILEGNLMEVVDGKADIVVANIIADIIIFLTDGVKDFIKDKGYFISSGILNSRKQDVIDKLENSGFEIVEVKEQGEWVCIISRNVN</sequence>
<dbReference type="PANTHER" id="PTHR43648">
    <property type="entry name" value="ELECTRON TRANSFER FLAVOPROTEIN BETA SUBUNIT LYSINE METHYLTRANSFERASE"/>
    <property type="match status" value="1"/>
</dbReference>
<evidence type="ECO:0000256" key="3">
    <source>
        <dbReference type="ARBA" id="ARBA00022603"/>
    </source>
</evidence>
<dbReference type="GO" id="GO:0008276">
    <property type="term" value="F:protein methyltransferase activity"/>
    <property type="evidence" value="ECO:0007669"/>
    <property type="project" value="UniProtKB-UniRule"/>
</dbReference>
<dbReference type="PIRSF" id="PIRSF000401">
    <property type="entry name" value="RPL11_MTase"/>
    <property type="match status" value="1"/>
</dbReference>
<organism evidence="7 8">
    <name type="scientific">Clostridium niameyense</name>
    <dbReference type="NCBI Taxonomy" id="1622073"/>
    <lineage>
        <taxon>Bacteria</taxon>
        <taxon>Bacillati</taxon>
        <taxon>Bacillota</taxon>
        <taxon>Clostridia</taxon>
        <taxon>Eubacteriales</taxon>
        <taxon>Clostridiaceae</taxon>
        <taxon>Clostridium</taxon>
    </lineage>
</organism>
<comment type="caution">
    <text evidence="7">The sequence shown here is derived from an EMBL/GenBank/DDBJ whole genome shotgun (WGS) entry which is preliminary data.</text>
</comment>
<comment type="similarity">
    <text evidence="1 6">Belongs to the methyltransferase superfamily. PrmA family.</text>
</comment>
<dbReference type="Pfam" id="PF06325">
    <property type="entry name" value="PrmA"/>
    <property type="match status" value="1"/>
</dbReference>
<keyword evidence="2 6" id="KW-0963">Cytoplasm</keyword>
<name>A0A6M0R6A9_9CLOT</name>
<keyword evidence="3 6" id="KW-0489">Methyltransferase</keyword>
<keyword evidence="7" id="KW-0689">Ribosomal protein</keyword>
<dbReference type="InterPro" id="IPR004498">
    <property type="entry name" value="Ribosomal_PrmA_MeTrfase"/>
</dbReference>
<comment type="function">
    <text evidence="6">Methylates ribosomal protein L11.</text>
</comment>
<feature type="binding site" evidence="6">
    <location>
        <position position="163"/>
    </location>
    <ligand>
        <name>S-adenosyl-L-methionine</name>
        <dbReference type="ChEBI" id="CHEBI:59789"/>
    </ligand>
</feature>
<dbReference type="GO" id="GO:0032259">
    <property type="term" value="P:methylation"/>
    <property type="evidence" value="ECO:0007669"/>
    <property type="project" value="UniProtKB-KW"/>
</dbReference>
<dbReference type="PANTHER" id="PTHR43648:SF1">
    <property type="entry name" value="ELECTRON TRANSFER FLAVOPROTEIN BETA SUBUNIT LYSINE METHYLTRANSFERASE"/>
    <property type="match status" value="1"/>
</dbReference>
<feature type="binding site" evidence="6">
    <location>
        <position position="184"/>
    </location>
    <ligand>
        <name>S-adenosyl-L-methionine</name>
        <dbReference type="ChEBI" id="CHEBI:59789"/>
    </ligand>
</feature>
<dbReference type="HAMAP" id="MF_00735">
    <property type="entry name" value="Methyltr_PrmA"/>
    <property type="match status" value="1"/>
</dbReference>
<dbReference type="CDD" id="cd02440">
    <property type="entry name" value="AdoMet_MTases"/>
    <property type="match status" value="1"/>
</dbReference>
<dbReference type="GO" id="GO:0005737">
    <property type="term" value="C:cytoplasm"/>
    <property type="evidence" value="ECO:0007669"/>
    <property type="project" value="UniProtKB-SubCell"/>
</dbReference>
<dbReference type="Proteomes" id="UP000473885">
    <property type="component" value="Unassembled WGS sequence"/>
</dbReference>
<evidence type="ECO:0000256" key="1">
    <source>
        <dbReference type="ARBA" id="ARBA00009741"/>
    </source>
</evidence>
<dbReference type="GO" id="GO:0005840">
    <property type="term" value="C:ribosome"/>
    <property type="evidence" value="ECO:0007669"/>
    <property type="project" value="UniProtKB-KW"/>
</dbReference>
<dbReference type="RefSeq" id="WP_163248132.1">
    <property type="nucleotide sequence ID" value="NZ_SXDP01000001.1"/>
</dbReference>
<dbReference type="EMBL" id="SXDP01000001">
    <property type="protein sequence ID" value="NEZ45703.1"/>
    <property type="molecule type" value="Genomic_DNA"/>
</dbReference>
<feature type="binding site" evidence="6">
    <location>
        <position position="206"/>
    </location>
    <ligand>
        <name>S-adenosyl-L-methionine</name>
        <dbReference type="ChEBI" id="CHEBI:59789"/>
    </ligand>
</feature>
<comment type="subcellular location">
    <subcellularLocation>
        <location evidence="6">Cytoplasm</location>
    </subcellularLocation>
</comment>
<evidence type="ECO:0000256" key="2">
    <source>
        <dbReference type="ARBA" id="ARBA00022490"/>
    </source>
</evidence>
<dbReference type="AlphaFoldDB" id="A0A6M0R6A9"/>
<feature type="binding site" evidence="6">
    <location>
        <position position="248"/>
    </location>
    <ligand>
        <name>S-adenosyl-L-methionine</name>
        <dbReference type="ChEBI" id="CHEBI:59789"/>
    </ligand>
</feature>
<dbReference type="InterPro" id="IPR029063">
    <property type="entry name" value="SAM-dependent_MTases_sf"/>
</dbReference>
<gene>
    <name evidence="6" type="primary">prmA</name>
    <name evidence="7" type="ORF">FDF74_00590</name>
</gene>
<evidence type="ECO:0000313" key="7">
    <source>
        <dbReference type="EMBL" id="NEZ45703.1"/>
    </source>
</evidence>
<dbReference type="InterPro" id="IPR050078">
    <property type="entry name" value="Ribosomal_L11_MeTrfase_PrmA"/>
</dbReference>
<dbReference type="EC" id="2.1.1.-" evidence="6"/>
<proteinExistence type="inferred from homology"/>
<protein>
    <recommendedName>
        <fullName evidence="6">Ribosomal protein L11 methyltransferase</fullName>
        <shortName evidence="6">L11 Mtase</shortName>
        <ecNumber evidence="6">2.1.1.-</ecNumber>
    </recommendedName>
</protein>
<evidence type="ECO:0000256" key="5">
    <source>
        <dbReference type="ARBA" id="ARBA00022691"/>
    </source>
</evidence>
<dbReference type="Gene3D" id="3.40.50.150">
    <property type="entry name" value="Vaccinia Virus protein VP39"/>
    <property type="match status" value="1"/>
</dbReference>
<comment type="catalytic activity">
    <reaction evidence="6">
        <text>L-lysyl-[protein] + 3 S-adenosyl-L-methionine = N(6),N(6),N(6)-trimethyl-L-lysyl-[protein] + 3 S-adenosyl-L-homocysteine + 3 H(+)</text>
        <dbReference type="Rhea" id="RHEA:54192"/>
        <dbReference type="Rhea" id="RHEA-COMP:9752"/>
        <dbReference type="Rhea" id="RHEA-COMP:13826"/>
        <dbReference type="ChEBI" id="CHEBI:15378"/>
        <dbReference type="ChEBI" id="CHEBI:29969"/>
        <dbReference type="ChEBI" id="CHEBI:57856"/>
        <dbReference type="ChEBI" id="CHEBI:59789"/>
        <dbReference type="ChEBI" id="CHEBI:61961"/>
    </reaction>
</comment>
<dbReference type="SUPFAM" id="SSF53335">
    <property type="entry name" value="S-adenosyl-L-methionine-dependent methyltransferases"/>
    <property type="match status" value="1"/>
</dbReference>
<keyword evidence="7" id="KW-0687">Ribonucleoprotein</keyword>